<evidence type="ECO:0000313" key="10">
    <source>
        <dbReference type="Proteomes" id="UP000704176"/>
    </source>
</evidence>
<keyword evidence="6 8" id="KW-1133">Transmembrane helix</keyword>
<evidence type="ECO:0000256" key="5">
    <source>
        <dbReference type="ARBA" id="ARBA00022692"/>
    </source>
</evidence>
<feature type="transmembrane region" description="Helical" evidence="8">
    <location>
        <begin position="243"/>
        <end position="264"/>
    </location>
</feature>
<dbReference type="PROSITE" id="PS01116">
    <property type="entry name" value="XANTH_URACIL_PERMASE"/>
    <property type="match status" value="1"/>
</dbReference>
<comment type="similarity">
    <text evidence="2">Belongs to the nucleobase:cation symporter-2 (NCS2) (TC 2.A.40) family.</text>
</comment>
<evidence type="ECO:0000256" key="3">
    <source>
        <dbReference type="ARBA" id="ARBA00022448"/>
    </source>
</evidence>
<organism evidence="9 10">
    <name type="scientific">Microvirga puerhi</name>
    <dbReference type="NCBI Taxonomy" id="2876078"/>
    <lineage>
        <taxon>Bacteria</taxon>
        <taxon>Pseudomonadati</taxon>
        <taxon>Pseudomonadota</taxon>
        <taxon>Alphaproteobacteria</taxon>
        <taxon>Hyphomicrobiales</taxon>
        <taxon>Methylobacteriaceae</taxon>
        <taxon>Microvirga</taxon>
    </lineage>
</organism>
<dbReference type="InterPro" id="IPR006043">
    <property type="entry name" value="NCS2"/>
</dbReference>
<dbReference type="PANTHER" id="PTHR42810">
    <property type="entry name" value="PURINE PERMEASE C1399.01C-RELATED"/>
    <property type="match status" value="1"/>
</dbReference>
<evidence type="ECO:0000256" key="2">
    <source>
        <dbReference type="ARBA" id="ARBA00008821"/>
    </source>
</evidence>
<evidence type="ECO:0000256" key="6">
    <source>
        <dbReference type="ARBA" id="ARBA00022989"/>
    </source>
</evidence>
<sequence>MAEGYLPKWTLKTEGVIMPDERLPMGPTIIVGLQHVVAMFGATVLAPILMGFDPNVSILFSGISTLLFFLVVGGRVPSYLGSSFAFIGPVLVATGATVGSPNPNIGLALGGIIAAGALYFLIGLVVQMAGHRWVERLMPPVVTGAIVAAIGLVLAPIAISGASGVTPDNAAGSDFARWIALITVVAVGLVAVYAPGMWRRLPVLVGGALGYFAYYICANVMGLGNAIDYTKVSQAAWFGLPTFHSPVFDGRAISLIAPVALILVAENLGHIKAIGAMTGRNLDPYLGRAFMGDGLSTMLSGSFGGTGMTTYAENMGVMSVTRIYSTLIFVVAAVIALLLGLSPKFGAFISTIPGPVLGGLSIVVFGLIAATAGRIWVENRVDFSNPRNLITVAVALILGAGNFKLTLGGFTLDGIGTATFGAIILYHILRVSEPAPAEHTQPAE</sequence>
<keyword evidence="7 8" id="KW-0472">Membrane</keyword>
<evidence type="ECO:0000256" key="8">
    <source>
        <dbReference type="SAM" id="Phobius"/>
    </source>
</evidence>
<feature type="transmembrane region" description="Helical" evidence="8">
    <location>
        <begin position="56"/>
        <end position="72"/>
    </location>
</feature>
<feature type="transmembrane region" description="Helical" evidence="8">
    <location>
        <begin position="141"/>
        <end position="163"/>
    </location>
</feature>
<feature type="transmembrane region" description="Helical" evidence="8">
    <location>
        <begin position="201"/>
        <end position="223"/>
    </location>
</feature>
<feature type="transmembrane region" description="Helical" evidence="8">
    <location>
        <begin position="354"/>
        <end position="377"/>
    </location>
</feature>
<dbReference type="InterPro" id="IPR006042">
    <property type="entry name" value="Xan_ur_permease"/>
</dbReference>
<dbReference type="NCBIfam" id="TIGR00801">
    <property type="entry name" value="ncs2"/>
    <property type="match status" value="1"/>
</dbReference>
<comment type="caution">
    <text evidence="9">The sequence shown here is derived from an EMBL/GenBank/DDBJ whole genome shotgun (WGS) entry which is preliminary data.</text>
</comment>
<name>A0ABS7VMQ6_9HYPH</name>
<dbReference type="RefSeq" id="WP_224312602.1">
    <property type="nucleotide sequence ID" value="NZ_JAIRBM010000005.1"/>
</dbReference>
<keyword evidence="5 8" id="KW-0812">Transmembrane</keyword>
<dbReference type="Pfam" id="PF00860">
    <property type="entry name" value="Xan_ur_permease"/>
    <property type="match status" value="1"/>
</dbReference>
<proteinExistence type="inferred from homology"/>
<protein>
    <submittedName>
        <fullName evidence="9">Uracil-xanthine permease family protein</fullName>
    </submittedName>
</protein>
<feature type="transmembrane region" description="Helical" evidence="8">
    <location>
        <begin position="79"/>
        <end position="99"/>
    </location>
</feature>
<evidence type="ECO:0000313" key="9">
    <source>
        <dbReference type="EMBL" id="MBZ6076272.1"/>
    </source>
</evidence>
<comment type="subcellular location">
    <subcellularLocation>
        <location evidence="1">Cell membrane</location>
        <topology evidence="1">Multi-pass membrane protein</topology>
    </subcellularLocation>
</comment>
<dbReference type="EMBL" id="JAIRBM010000005">
    <property type="protein sequence ID" value="MBZ6076272.1"/>
    <property type="molecule type" value="Genomic_DNA"/>
</dbReference>
<evidence type="ECO:0000256" key="4">
    <source>
        <dbReference type="ARBA" id="ARBA00022475"/>
    </source>
</evidence>
<gene>
    <name evidence="9" type="ORF">K9B37_08215</name>
</gene>
<keyword evidence="4" id="KW-1003">Cell membrane</keyword>
<keyword evidence="3" id="KW-0813">Transport</keyword>
<reference evidence="9 10" key="1">
    <citation type="submission" date="2021-09" db="EMBL/GenBank/DDBJ databases">
        <title>The complete genome sequence of a new microorganism.</title>
        <authorList>
            <person name="Zi Z."/>
        </authorList>
    </citation>
    <scope>NUCLEOTIDE SEQUENCE [LARGE SCALE GENOMIC DNA]</scope>
    <source>
        <strain evidence="9 10">WGZ8</strain>
    </source>
</reference>
<dbReference type="PANTHER" id="PTHR42810:SF4">
    <property type="entry name" value="URIC ACID TRANSPORTER UACT"/>
    <property type="match status" value="1"/>
</dbReference>
<feature type="transmembrane region" description="Helical" evidence="8">
    <location>
        <begin position="389"/>
        <end position="405"/>
    </location>
</feature>
<feature type="transmembrane region" description="Helical" evidence="8">
    <location>
        <begin position="105"/>
        <end position="129"/>
    </location>
</feature>
<accession>A0ABS7VMQ6</accession>
<evidence type="ECO:0000256" key="1">
    <source>
        <dbReference type="ARBA" id="ARBA00004651"/>
    </source>
</evidence>
<feature type="transmembrane region" description="Helical" evidence="8">
    <location>
        <begin position="323"/>
        <end position="342"/>
    </location>
</feature>
<dbReference type="Proteomes" id="UP000704176">
    <property type="component" value="Unassembled WGS sequence"/>
</dbReference>
<feature type="transmembrane region" description="Helical" evidence="8">
    <location>
        <begin position="175"/>
        <end position="194"/>
    </location>
</feature>
<keyword evidence="10" id="KW-1185">Reference proteome</keyword>
<feature type="transmembrane region" description="Helical" evidence="8">
    <location>
        <begin position="28"/>
        <end position="50"/>
    </location>
</feature>
<evidence type="ECO:0000256" key="7">
    <source>
        <dbReference type="ARBA" id="ARBA00023136"/>
    </source>
</evidence>